<protein>
    <recommendedName>
        <fullName evidence="12">Bestrophin</fullName>
    </recommendedName>
</protein>
<keyword evidence="6" id="KW-0406">Ion transport</keyword>
<evidence type="ECO:0000256" key="8">
    <source>
        <dbReference type="ARBA" id="ARBA00034708"/>
    </source>
</evidence>
<evidence type="ECO:0000256" key="4">
    <source>
        <dbReference type="ARBA" id="ARBA00022692"/>
    </source>
</evidence>
<evidence type="ECO:0000256" key="6">
    <source>
        <dbReference type="ARBA" id="ARBA00023065"/>
    </source>
</evidence>
<dbReference type="GO" id="GO:0005886">
    <property type="term" value="C:plasma membrane"/>
    <property type="evidence" value="ECO:0007669"/>
    <property type="project" value="UniProtKB-SubCell"/>
</dbReference>
<evidence type="ECO:0000256" key="3">
    <source>
        <dbReference type="ARBA" id="ARBA00022475"/>
    </source>
</evidence>
<dbReference type="PANTHER" id="PTHR33281">
    <property type="entry name" value="UPF0187 PROTEIN YNEE"/>
    <property type="match status" value="1"/>
</dbReference>
<evidence type="ECO:0008006" key="12">
    <source>
        <dbReference type="Google" id="ProtNLM"/>
    </source>
</evidence>
<comment type="caution">
    <text evidence="10">The sequence shown here is derived from an EMBL/GenBank/DDBJ whole genome shotgun (WGS) entry which is preliminary data.</text>
</comment>
<evidence type="ECO:0000256" key="7">
    <source>
        <dbReference type="ARBA" id="ARBA00023136"/>
    </source>
</evidence>
<dbReference type="PANTHER" id="PTHR33281:SF19">
    <property type="entry name" value="VOLTAGE-DEPENDENT ANION CHANNEL-FORMING PROTEIN YNEE"/>
    <property type="match status" value="1"/>
</dbReference>
<comment type="similarity">
    <text evidence="8">Belongs to the anion channel-forming bestrophin (TC 1.A.46) family.</text>
</comment>
<keyword evidence="4 9" id="KW-0812">Transmembrane</keyword>
<evidence type="ECO:0000256" key="2">
    <source>
        <dbReference type="ARBA" id="ARBA00022448"/>
    </source>
</evidence>
<dbReference type="RefSeq" id="WP_254010910.1">
    <property type="nucleotide sequence ID" value="NZ_JAMZMM010000039.1"/>
</dbReference>
<dbReference type="Pfam" id="PF25539">
    <property type="entry name" value="Bestrophin_2"/>
    <property type="match status" value="1"/>
</dbReference>
<evidence type="ECO:0000256" key="9">
    <source>
        <dbReference type="SAM" id="Phobius"/>
    </source>
</evidence>
<keyword evidence="2" id="KW-0813">Transport</keyword>
<reference evidence="10" key="1">
    <citation type="submission" date="2022-06" db="EMBL/GenBank/DDBJ databases">
        <title>New cyanobacteria of genus Symplocastrum in benthos of Lake Baikal.</title>
        <authorList>
            <person name="Sorokovikova E."/>
            <person name="Tikhonova I."/>
            <person name="Krasnopeev A."/>
            <person name="Evseev P."/>
            <person name="Gladkikh A."/>
            <person name="Belykh O."/>
        </authorList>
    </citation>
    <scope>NUCLEOTIDE SEQUENCE</scope>
    <source>
        <strain evidence="10">BBK-W-15</strain>
    </source>
</reference>
<organism evidence="10 11">
    <name type="scientific">Limnofasciculus baicalensis BBK-W-15</name>
    <dbReference type="NCBI Taxonomy" id="2699891"/>
    <lineage>
        <taxon>Bacteria</taxon>
        <taxon>Bacillati</taxon>
        <taxon>Cyanobacteriota</taxon>
        <taxon>Cyanophyceae</taxon>
        <taxon>Coleofasciculales</taxon>
        <taxon>Coleofasciculaceae</taxon>
        <taxon>Limnofasciculus</taxon>
        <taxon>Limnofasciculus baicalensis</taxon>
    </lineage>
</organism>
<sequence length="299" mass="34060">MSRTKNQWLQQAFQIKGSVFFAIYKRVIWAGVFGLIISVLYYLKVPVSEPIFGGVVPSIVLGLLLVFRTNTAYERYWEGRKLWGSIVNDSRNLAWQIWVMIGEVEPEDRANKIAALRLVEAFSVACKLSLKSEPVNRELAELMSESQYLQLQTSNIPPLQIVSWIGDYLQQQYKRGSDILHYSNLVLMQTILNSKIDCLGGCERILRTPLPLAYTIHLKQLLLIYCFLLPFQIVHELGWGTSPIVALISFTLFGIEEIGLEIENPFGDDPNDLPLDTICATIKGNIEDFIRDNSFKENI</sequence>
<dbReference type="GO" id="GO:0005254">
    <property type="term" value="F:chloride channel activity"/>
    <property type="evidence" value="ECO:0007669"/>
    <property type="project" value="InterPro"/>
</dbReference>
<evidence type="ECO:0000256" key="1">
    <source>
        <dbReference type="ARBA" id="ARBA00004651"/>
    </source>
</evidence>
<dbReference type="Proteomes" id="UP001204953">
    <property type="component" value="Unassembled WGS sequence"/>
</dbReference>
<comment type="subcellular location">
    <subcellularLocation>
        <location evidence="1">Cell membrane</location>
        <topology evidence="1">Multi-pass membrane protein</topology>
    </subcellularLocation>
</comment>
<evidence type="ECO:0000256" key="5">
    <source>
        <dbReference type="ARBA" id="ARBA00022989"/>
    </source>
</evidence>
<gene>
    <name evidence="10" type="ORF">NJ959_06410</name>
</gene>
<name>A0AAE3GT91_9CYAN</name>
<dbReference type="AlphaFoldDB" id="A0AAE3GT91"/>
<feature type="transmembrane region" description="Helical" evidence="9">
    <location>
        <begin position="49"/>
        <end position="67"/>
    </location>
</feature>
<evidence type="ECO:0000313" key="10">
    <source>
        <dbReference type="EMBL" id="MCP2728107.1"/>
    </source>
</evidence>
<keyword evidence="11" id="KW-1185">Reference proteome</keyword>
<accession>A0AAE3GT91</accession>
<keyword evidence="5 9" id="KW-1133">Transmembrane helix</keyword>
<evidence type="ECO:0000313" key="11">
    <source>
        <dbReference type="Proteomes" id="UP001204953"/>
    </source>
</evidence>
<feature type="transmembrane region" description="Helical" evidence="9">
    <location>
        <begin position="21"/>
        <end position="43"/>
    </location>
</feature>
<proteinExistence type="inferred from homology"/>
<dbReference type="InterPro" id="IPR044669">
    <property type="entry name" value="YneE/VCCN1/2-like"/>
</dbReference>
<keyword evidence="7 9" id="KW-0472">Membrane</keyword>
<dbReference type="EMBL" id="JAMZMM010000039">
    <property type="protein sequence ID" value="MCP2728107.1"/>
    <property type="molecule type" value="Genomic_DNA"/>
</dbReference>
<keyword evidence="3" id="KW-1003">Cell membrane</keyword>